<organism evidence="15 16">
    <name type="scientific">Clavelina lepadiformis</name>
    <name type="common">Light-bulb sea squirt</name>
    <name type="synonym">Ascidia lepadiformis</name>
    <dbReference type="NCBI Taxonomy" id="159417"/>
    <lineage>
        <taxon>Eukaryota</taxon>
        <taxon>Metazoa</taxon>
        <taxon>Chordata</taxon>
        <taxon>Tunicata</taxon>
        <taxon>Ascidiacea</taxon>
        <taxon>Aplousobranchia</taxon>
        <taxon>Clavelinidae</taxon>
        <taxon>Clavelina</taxon>
    </lineage>
</organism>
<dbReference type="PROSITE" id="PS50812">
    <property type="entry name" value="PWWP"/>
    <property type="match status" value="1"/>
</dbReference>
<feature type="compositionally biased region" description="Basic residues" evidence="12">
    <location>
        <begin position="790"/>
        <end position="800"/>
    </location>
</feature>
<evidence type="ECO:0000259" key="14">
    <source>
        <dbReference type="PROSITE" id="PS52014"/>
    </source>
</evidence>
<dbReference type="Pfam" id="PF24324">
    <property type="entry name" value="MYND_ZMYND11_ZMYD8"/>
    <property type="match status" value="1"/>
</dbReference>
<proteinExistence type="predicted"/>
<keyword evidence="6" id="KW-0863">Zinc-finger</keyword>
<keyword evidence="8" id="KW-0832">Ubl conjugation</keyword>
<feature type="domain" description="SAMD1-like winged helix (WH)" evidence="14">
    <location>
        <begin position="6"/>
        <end position="82"/>
    </location>
</feature>
<sequence>MEEADVRRASNPEIVLHLYNAITAIRAQRQIANIQRLVKYLEREYGHEPKQTLYYIHDAVMDGLVIETLTVGCKGSKAGVEQEGYWIPSDEQMAEAKAQESHDWYCFICHNPGEVIPCGCRRVFHLSCLSKSQREVKDGVDWTCPHCPKVEENLKEQHELGKCLSFIISQEKNHLSDLKKKPSQEISRYYDFFVFRHYDLKMLVKDCEDFAFSSVQEFEGKLKLMIHNYAIVFGRKHRLTKLAQQLYDECGHELEELHLCQNCFFLSNEKPVDDWFCRPCEPPHQVVWAKQKGFEYWPAKVIQVKDNRVDVRFFGKHHPRAWISIDLVRAITVSPTELKIKQKVQWKEANDEMKEYLRQCECVFGEEKTEKIIDHDSPFGIGKNMKLLAAMESDKKRIGTRLSATTSQTDKPQKRSAMQESTPGSPAKSAAHCSAAVSKAKPMDGLSFEDALKTVNFSKEFMIFSTSEDEPCCSSQIPGFSNENCSSEEQPCSSKEISKMKPELCKTASTLDIRTSTLALENIEESCNMIETDIIDCQSSVVEVKQLKKKYSVVSDAHTQTLHTQGGVDKEVQASPSDLDGKECSCKMRYGMVLLKFRDYVYEHHKLEKEKLLQAVLCESTEEQKKLVEKTRQGVTLKYEEIMKKLKETHDKEIEEVKKKKWCEVCQKEAIIHCCRNANYCSMKCKTKHQETADNVTAHIKPMEVVHTEVSARAISPCPITQSQACSYATTHSPLKMRITFSPKHGAISSLTTETPNSNTSPEMTPKTLPTSPKPTEQTPTSSISFKSRVSPHRTRRATKLAKEKLISY</sequence>
<dbReference type="PROSITE" id="PS01359">
    <property type="entry name" value="ZF_PHD_1"/>
    <property type="match status" value="1"/>
</dbReference>
<dbReference type="SMART" id="SM00249">
    <property type="entry name" value="PHD"/>
    <property type="match status" value="1"/>
</dbReference>
<evidence type="ECO:0000256" key="2">
    <source>
        <dbReference type="ARBA" id="ARBA00022491"/>
    </source>
</evidence>
<evidence type="ECO:0000256" key="4">
    <source>
        <dbReference type="ARBA" id="ARBA00022553"/>
    </source>
</evidence>
<evidence type="ECO:0000259" key="13">
    <source>
        <dbReference type="PROSITE" id="PS50812"/>
    </source>
</evidence>
<keyword evidence="2" id="KW-0678">Repressor</keyword>
<evidence type="ECO:0000256" key="11">
    <source>
        <dbReference type="ARBA" id="ARBA00023242"/>
    </source>
</evidence>
<reference evidence="15 16" key="1">
    <citation type="submission" date="2024-02" db="EMBL/GenBank/DDBJ databases">
        <authorList>
            <person name="Daric V."/>
            <person name="Darras S."/>
        </authorList>
    </citation>
    <scope>NUCLEOTIDE SEQUENCE [LARGE SCALE GENOMIC DNA]</scope>
</reference>
<evidence type="ECO:0000256" key="9">
    <source>
        <dbReference type="ARBA" id="ARBA00022853"/>
    </source>
</evidence>
<feature type="compositionally biased region" description="Polar residues" evidence="12">
    <location>
        <begin position="777"/>
        <end position="788"/>
    </location>
</feature>
<dbReference type="PANTHER" id="PTHR46379">
    <property type="entry name" value="ZINC FINGER MYND DOMAIN-CONTAINING"/>
    <property type="match status" value="1"/>
</dbReference>
<keyword evidence="9" id="KW-0156">Chromatin regulator</keyword>
<name>A0ABP0FYM7_CLALP</name>
<dbReference type="CDD" id="cd20159">
    <property type="entry name" value="PWWP_BS69"/>
    <property type="match status" value="1"/>
</dbReference>
<dbReference type="InterPro" id="IPR011011">
    <property type="entry name" value="Znf_FYVE_PHD"/>
</dbReference>
<dbReference type="SMART" id="SM00293">
    <property type="entry name" value="PWWP"/>
    <property type="match status" value="1"/>
</dbReference>
<accession>A0ABP0FYM7</accession>
<dbReference type="InterPro" id="IPR047269">
    <property type="entry name" value="ZMY11"/>
</dbReference>
<dbReference type="InterPro" id="IPR019786">
    <property type="entry name" value="Zinc_finger_PHD-type_CS"/>
</dbReference>
<keyword evidence="16" id="KW-1185">Reference proteome</keyword>
<feature type="compositionally biased region" description="Polar residues" evidence="12">
    <location>
        <begin position="402"/>
        <end position="424"/>
    </location>
</feature>
<dbReference type="InterPro" id="IPR001965">
    <property type="entry name" value="Znf_PHD"/>
</dbReference>
<feature type="compositionally biased region" description="Polar residues" evidence="12">
    <location>
        <begin position="749"/>
        <end position="763"/>
    </location>
</feature>
<dbReference type="InterPro" id="IPR047268">
    <property type="entry name" value="PWWP_BS69"/>
</dbReference>
<dbReference type="PANTHER" id="PTHR46379:SF1">
    <property type="entry name" value="ZINC FINGER MYND DOMAIN-CONTAINING PROTEIN 11"/>
    <property type="match status" value="1"/>
</dbReference>
<evidence type="ECO:0000256" key="12">
    <source>
        <dbReference type="SAM" id="MobiDB-lite"/>
    </source>
</evidence>
<evidence type="ECO:0000256" key="8">
    <source>
        <dbReference type="ARBA" id="ARBA00022843"/>
    </source>
</evidence>
<dbReference type="InterPro" id="IPR057053">
    <property type="entry name" value="MYND_ZMYND11_ZMYD8"/>
</dbReference>
<dbReference type="Proteomes" id="UP001642483">
    <property type="component" value="Unassembled WGS sequence"/>
</dbReference>
<gene>
    <name evidence="15" type="ORF">CVLEPA_LOCUS15824</name>
</gene>
<evidence type="ECO:0000256" key="6">
    <source>
        <dbReference type="ARBA" id="ARBA00022771"/>
    </source>
</evidence>
<evidence type="ECO:0000256" key="3">
    <source>
        <dbReference type="ARBA" id="ARBA00022499"/>
    </source>
</evidence>
<dbReference type="InterPro" id="IPR013083">
    <property type="entry name" value="Znf_RING/FYVE/PHD"/>
</dbReference>
<dbReference type="PROSITE" id="PS52014">
    <property type="entry name" value="SAMD1_WH"/>
    <property type="match status" value="1"/>
</dbReference>
<feature type="compositionally biased region" description="Low complexity" evidence="12">
    <location>
        <begin position="765"/>
        <end position="776"/>
    </location>
</feature>
<feature type="domain" description="PWWP" evidence="13">
    <location>
        <begin position="283"/>
        <end position="334"/>
    </location>
</feature>
<dbReference type="EMBL" id="CAWYQH010000098">
    <property type="protein sequence ID" value="CAK8684699.1"/>
    <property type="molecule type" value="Genomic_DNA"/>
</dbReference>
<dbReference type="SUPFAM" id="SSF47370">
    <property type="entry name" value="Bromodomain"/>
    <property type="match status" value="1"/>
</dbReference>
<evidence type="ECO:0008006" key="17">
    <source>
        <dbReference type="Google" id="ProtNLM"/>
    </source>
</evidence>
<dbReference type="InterPro" id="IPR048589">
    <property type="entry name" value="SAMD1-like_WH"/>
</dbReference>
<dbReference type="Gene3D" id="2.30.30.140">
    <property type="match status" value="1"/>
</dbReference>
<keyword evidence="10" id="KW-0103">Bromodomain</keyword>
<keyword evidence="4" id="KW-0597">Phosphoprotein</keyword>
<evidence type="ECO:0000256" key="10">
    <source>
        <dbReference type="ARBA" id="ARBA00023117"/>
    </source>
</evidence>
<feature type="region of interest" description="Disordered" evidence="12">
    <location>
        <begin position="748"/>
        <end position="809"/>
    </location>
</feature>
<keyword evidence="5" id="KW-0479">Metal-binding</keyword>
<keyword evidence="7" id="KW-0862">Zinc</keyword>
<comment type="caution">
    <text evidence="15">The sequence shown here is derived from an EMBL/GenBank/DDBJ whole genome shotgun (WGS) entry which is preliminary data.</text>
</comment>
<feature type="region of interest" description="Disordered" evidence="12">
    <location>
        <begin position="401"/>
        <end position="429"/>
    </location>
</feature>
<keyword evidence="11" id="KW-0539">Nucleus</keyword>
<dbReference type="SUPFAM" id="SSF57903">
    <property type="entry name" value="FYVE/PHD zinc finger"/>
    <property type="match status" value="1"/>
</dbReference>
<dbReference type="Gene3D" id="1.20.920.10">
    <property type="entry name" value="Bromodomain-like"/>
    <property type="match status" value="1"/>
</dbReference>
<evidence type="ECO:0000256" key="7">
    <source>
        <dbReference type="ARBA" id="ARBA00022833"/>
    </source>
</evidence>
<keyword evidence="3" id="KW-1017">Isopeptide bond</keyword>
<evidence type="ECO:0000256" key="1">
    <source>
        <dbReference type="ARBA" id="ARBA00004123"/>
    </source>
</evidence>
<evidence type="ECO:0000313" key="16">
    <source>
        <dbReference type="Proteomes" id="UP001642483"/>
    </source>
</evidence>
<evidence type="ECO:0000256" key="5">
    <source>
        <dbReference type="ARBA" id="ARBA00022723"/>
    </source>
</evidence>
<protein>
    <recommendedName>
        <fullName evidence="17">Zinc finger MYND domain-containing protein 11</fullName>
    </recommendedName>
</protein>
<dbReference type="InterPro" id="IPR036427">
    <property type="entry name" value="Bromodomain-like_sf"/>
</dbReference>
<dbReference type="Gene3D" id="3.30.40.10">
    <property type="entry name" value="Zinc/RING finger domain, C3HC4 (zinc finger)"/>
    <property type="match status" value="1"/>
</dbReference>
<dbReference type="InterPro" id="IPR000313">
    <property type="entry name" value="PWWP_dom"/>
</dbReference>
<evidence type="ECO:0000313" key="15">
    <source>
        <dbReference type="EMBL" id="CAK8684699.1"/>
    </source>
</evidence>
<comment type="subcellular location">
    <subcellularLocation>
        <location evidence="1">Nucleus</location>
    </subcellularLocation>
</comment>
<dbReference type="SUPFAM" id="SSF63748">
    <property type="entry name" value="Tudor/PWWP/MBT"/>
    <property type="match status" value="1"/>
</dbReference>
<dbReference type="Pfam" id="PF00855">
    <property type="entry name" value="PWWP"/>
    <property type="match status" value="1"/>
</dbReference>